<protein>
    <recommendedName>
        <fullName evidence="4">Chitin-binding type-4 domain-containing protein</fullName>
    </recommendedName>
</protein>
<feature type="chain" id="PRO_5045825534" description="Chitin-binding type-4 domain-containing protein" evidence="1">
    <location>
        <begin position="29"/>
        <end position="217"/>
    </location>
</feature>
<dbReference type="Proteomes" id="UP001499959">
    <property type="component" value="Unassembled WGS sequence"/>
</dbReference>
<keyword evidence="1" id="KW-0732">Signal</keyword>
<dbReference type="PROSITE" id="PS51257">
    <property type="entry name" value="PROKAR_LIPOPROTEIN"/>
    <property type="match status" value="1"/>
</dbReference>
<feature type="signal peptide" evidence="1">
    <location>
        <begin position="1"/>
        <end position="28"/>
    </location>
</feature>
<evidence type="ECO:0000256" key="1">
    <source>
        <dbReference type="SAM" id="SignalP"/>
    </source>
</evidence>
<proteinExistence type="predicted"/>
<evidence type="ECO:0000313" key="2">
    <source>
        <dbReference type="EMBL" id="GAA4787000.1"/>
    </source>
</evidence>
<evidence type="ECO:0008006" key="4">
    <source>
        <dbReference type="Google" id="ProtNLM"/>
    </source>
</evidence>
<reference evidence="3" key="1">
    <citation type="journal article" date="2019" name="Int. J. Syst. Evol. Microbiol.">
        <title>The Global Catalogue of Microorganisms (GCM) 10K type strain sequencing project: providing services to taxonomists for standard genome sequencing and annotation.</title>
        <authorList>
            <consortium name="The Broad Institute Genomics Platform"/>
            <consortium name="The Broad Institute Genome Sequencing Center for Infectious Disease"/>
            <person name="Wu L."/>
            <person name="Ma J."/>
        </authorList>
    </citation>
    <scope>NUCLEOTIDE SEQUENCE [LARGE SCALE GENOMIC DNA]</scope>
    <source>
        <strain evidence="3">JCM 18204</strain>
    </source>
</reference>
<evidence type="ECO:0000313" key="3">
    <source>
        <dbReference type="Proteomes" id="UP001499959"/>
    </source>
</evidence>
<comment type="caution">
    <text evidence="2">The sequence shown here is derived from an EMBL/GenBank/DDBJ whole genome shotgun (WGS) entry which is preliminary data.</text>
</comment>
<organism evidence="2 3">
    <name type="scientific">Lysobacter hankyongensis</name>
    <dbReference type="NCBI Taxonomy" id="1176535"/>
    <lineage>
        <taxon>Bacteria</taxon>
        <taxon>Pseudomonadati</taxon>
        <taxon>Pseudomonadota</taxon>
        <taxon>Gammaproteobacteria</taxon>
        <taxon>Lysobacterales</taxon>
        <taxon>Lysobacteraceae</taxon>
        <taxon>Lysobacter</taxon>
    </lineage>
</organism>
<keyword evidence="3" id="KW-1185">Reference proteome</keyword>
<accession>A0ABP9AWI7</accession>
<dbReference type="RefSeq" id="WP_345302202.1">
    <property type="nucleotide sequence ID" value="NZ_BAABJE010000002.1"/>
</dbReference>
<dbReference type="EMBL" id="BAABJE010000002">
    <property type="protein sequence ID" value="GAA4787000.1"/>
    <property type="molecule type" value="Genomic_DNA"/>
</dbReference>
<gene>
    <name evidence="2" type="ORF">GCM10023307_09990</name>
</gene>
<name>A0ABP9AWI7_9GAMM</name>
<sequence>MSSLKTATSSSLLLTGCLLALAPGAAKAHKPLLHKTCWCDAVAVDGNQNVKKIMSISTGLVFHVVVPTTGDRGDCSKQCGVLFDQNRTAIAAQACNLNLPNGIDIRALWWIGTQNANQVRNAPLQVKYGQKCPGNGWMSNTDNQIGGITFDGKCKGEYTLTWTPAHPGLPPLSPPANGTPIGNWGFFWNGHLVVWGTASNGGAPWPPSSANGKMCTI</sequence>